<dbReference type="RefSeq" id="WP_157590988.1">
    <property type="nucleotide sequence ID" value="NZ_WPIN01000032.1"/>
</dbReference>
<comment type="caution">
    <text evidence="1">The sequence shown here is derived from an EMBL/GenBank/DDBJ whole genome shotgun (WGS) entry which is preliminary data.</text>
</comment>
<organism evidence="1 2">
    <name type="scientific">Spirosoma arboris</name>
    <dbReference type="NCBI Taxonomy" id="2682092"/>
    <lineage>
        <taxon>Bacteria</taxon>
        <taxon>Pseudomonadati</taxon>
        <taxon>Bacteroidota</taxon>
        <taxon>Cytophagia</taxon>
        <taxon>Cytophagales</taxon>
        <taxon>Cytophagaceae</taxon>
        <taxon>Spirosoma</taxon>
    </lineage>
</organism>
<evidence type="ECO:0000313" key="2">
    <source>
        <dbReference type="Proteomes" id="UP000436006"/>
    </source>
</evidence>
<accession>A0A7K1SR15</accession>
<gene>
    <name evidence="1" type="ORF">GO755_39635</name>
</gene>
<dbReference type="EMBL" id="WPIN01000032">
    <property type="protein sequence ID" value="MVM36190.1"/>
    <property type="molecule type" value="Genomic_DNA"/>
</dbReference>
<dbReference type="AlphaFoldDB" id="A0A7K1SR15"/>
<sequence>MNRFIVLYLHQDAYRHIACQTQLEANDYLKQVFIREGGTPMGIYDAKTELFKWEPVRQLQYDQLCLEEQSRLGHHIIAIAQLFLTQVTSLAAIQLQP</sequence>
<reference evidence="1 2" key="1">
    <citation type="submission" date="2019-12" db="EMBL/GenBank/DDBJ databases">
        <title>Spirosoma sp. HMF4905 genome sequencing and assembly.</title>
        <authorList>
            <person name="Kang H."/>
            <person name="Cha I."/>
            <person name="Kim H."/>
            <person name="Joh K."/>
        </authorList>
    </citation>
    <scope>NUCLEOTIDE SEQUENCE [LARGE SCALE GENOMIC DNA]</scope>
    <source>
        <strain evidence="1 2">HMF4905</strain>
    </source>
</reference>
<name>A0A7K1SR15_9BACT</name>
<dbReference type="Proteomes" id="UP000436006">
    <property type="component" value="Unassembled WGS sequence"/>
</dbReference>
<protein>
    <submittedName>
        <fullName evidence="1">Uncharacterized protein</fullName>
    </submittedName>
</protein>
<proteinExistence type="predicted"/>
<keyword evidence="2" id="KW-1185">Reference proteome</keyword>
<evidence type="ECO:0000313" key="1">
    <source>
        <dbReference type="EMBL" id="MVM36190.1"/>
    </source>
</evidence>